<evidence type="ECO:0000256" key="2">
    <source>
        <dbReference type="ARBA" id="ARBA00022737"/>
    </source>
</evidence>
<organism evidence="4 5">
    <name type="scientific">Blyttiomyces helicus</name>
    <dbReference type="NCBI Taxonomy" id="388810"/>
    <lineage>
        <taxon>Eukaryota</taxon>
        <taxon>Fungi</taxon>
        <taxon>Fungi incertae sedis</taxon>
        <taxon>Chytridiomycota</taxon>
        <taxon>Chytridiomycota incertae sedis</taxon>
        <taxon>Chytridiomycetes</taxon>
        <taxon>Chytridiomycetes incertae sedis</taxon>
        <taxon>Blyttiomyces</taxon>
    </lineage>
</organism>
<keyword evidence="1" id="KW-0479">Metal-binding</keyword>
<dbReference type="OrthoDB" id="444540at2759"/>
<protein>
    <submittedName>
        <fullName evidence="4">Uncharacterized protein</fullName>
    </submittedName>
</protein>
<evidence type="ECO:0000313" key="5">
    <source>
        <dbReference type="Proteomes" id="UP000269721"/>
    </source>
</evidence>
<dbReference type="AlphaFoldDB" id="A0A4P9WM63"/>
<sequence length="259" mass="29976">MHTPRLRDNHPQPRIVNFQGGLNPNRLEVVRDSYEMLLNSNWKGCVTLKDAKARYNHLEHPSVRSGELDPDQALADFIEYWDEDVIDLIEWECYFAGVSSTIDSDAHFEKVMVGCWPGMKDRSFKPWEKLTESAKRELSRTIRKLEFIASSHHSQSKPATVRDARTFRTALDLCMLRYQPPQRSPIFTRSYLQTLANELYALAGHSLDEETFESIHYRMSRDVPAGASGLGDVEVALRTAMRKELTFMEYRIFVKTTTR</sequence>
<dbReference type="EMBL" id="KZ994196">
    <property type="protein sequence ID" value="RKO93542.1"/>
    <property type="molecule type" value="Genomic_DNA"/>
</dbReference>
<evidence type="ECO:0000313" key="4">
    <source>
        <dbReference type="EMBL" id="RKO93542.1"/>
    </source>
</evidence>
<dbReference type="Gene3D" id="1.10.238.10">
    <property type="entry name" value="EF-hand"/>
    <property type="match status" value="1"/>
</dbReference>
<dbReference type="PANTHER" id="PTHR34524:SF6">
    <property type="entry name" value="CALCYPHOSINE LIKE"/>
    <property type="match status" value="1"/>
</dbReference>
<dbReference type="GO" id="GO:0046872">
    <property type="term" value="F:metal ion binding"/>
    <property type="evidence" value="ECO:0007669"/>
    <property type="project" value="UniProtKB-KW"/>
</dbReference>
<keyword evidence="3" id="KW-0106">Calcium</keyword>
<dbReference type="InterPro" id="IPR051581">
    <property type="entry name" value="Ca-bind"/>
</dbReference>
<name>A0A4P9WM63_9FUNG</name>
<keyword evidence="2" id="KW-0677">Repeat</keyword>
<keyword evidence="5" id="KW-1185">Reference proteome</keyword>
<proteinExistence type="predicted"/>
<gene>
    <name evidence="4" type="ORF">BDK51DRAFT_26340</name>
</gene>
<accession>A0A4P9WM63</accession>
<dbReference type="PANTHER" id="PTHR34524">
    <property type="entry name" value="CALCYPHOSIN"/>
    <property type="match status" value="1"/>
</dbReference>
<evidence type="ECO:0000256" key="1">
    <source>
        <dbReference type="ARBA" id="ARBA00022723"/>
    </source>
</evidence>
<dbReference type="Proteomes" id="UP000269721">
    <property type="component" value="Unassembled WGS sequence"/>
</dbReference>
<reference evidence="5" key="1">
    <citation type="journal article" date="2018" name="Nat. Microbiol.">
        <title>Leveraging single-cell genomics to expand the fungal tree of life.</title>
        <authorList>
            <person name="Ahrendt S.R."/>
            <person name="Quandt C.A."/>
            <person name="Ciobanu D."/>
            <person name="Clum A."/>
            <person name="Salamov A."/>
            <person name="Andreopoulos B."/>
            <person name="Cheng J.F."/>
            <person name="Woyke T."/>
            <person name="Pelin A."/>
            <person name="Henrissat B."/>
            <person name="Reynolds N.K."/>
            <person name="Benny G.L."/>
            <person name="Smith M.E."/>
            <person name="James T.Y."/>
            <person name="Grigoriev I.V."/>
        </authorList>
    </citation>
    <scope>NUCLEOTIDE SEQUENCE [LARGE SCALE GENOMIC DNA]</scope>
</reference>
<evidence type="ECO:0000256" key="3">
    <source>
        <dbReference type="ARBA" id="ARBA00022837"/>
    </source>
</evidence>